<reference evidence="6 7" key="1">
    <citation type="submission" date="2016-07" db="EMBL/GenBank/DDBJ databases">
        <title>Pervasive Adenine N6-methylation of Active Genes in Fungi.</title>
        <authorList>
            <consortium name="DOE Joint Genome Institute"/>
            <person name="Mondo S.J."/>
            <person name="Dannebaum R.O."/>
            <person name="Kuo R.C."/>
            <person name="Labutti K."/>
            <person name="Haridas S."/>
            <person name="Kuo A."/>
            <person name="Salamov A."/>
            <person name="Ahrendt S.R."/>
            <person name="Lipzen A."/>
            <person name="Sullivan W."/>
            <person name="Andreopoulos W.B."/>
            <person name="Clum A."/>
            <person name="Lindquist E."/>
            <person name="Daum C."/>
            <person name="Ramamoorthy G.K."/>
            <person name="Gryganskyi A."/>
            <person name="Culley D."/>
            <person name="Magnuson J.K."/>
            <person name="James T.Y."/>
            <person name="O'Malley M.A."/>
            <person name="Stajich J.E."/>
            <person name="Spatafora J.W."/>
            <person name="Visel A."/>
            <person name="Grigoriev I.V."/>
        </authorList>
    </citation>
    <scope>NUCLEOTIDE SEQUENCE [LARGE SCALE GENOMIC DNA]</scope>
    <source>
        <strain evidence="6 7">CBS 115471</strain>
    </source>
</reference>
<name>A0A1Y1YDR3_9PLEO</name>
<dbReference type="PANTHER" id="PTHR10924:SF6">
    <property type="entry name" value="SOLUTE CARRIER FAMILY 49 MEMBER A3"/>
    <property type="match status" value="1"/>
</dbReference>
<dbReference type="Pfam" id="PF07690">
    <property type="entry name" value="MFS_1"/>
    <property type="match status" value="1"/>
</dbReference>
<keyword evidence="4 5" id="KW-0472">Membrane</keyword>
<feature type="transmembrane region" description="Helical" evidence="5">
    <location>
        <begin position="263"/>
        <end position="282"/>
    </location>
</feature>
<evidence type="ECO:0000256" key="4">
    <source>
        <dbReference type="ARBA" id="ARBA00023136"/>
    </source>
</evidence>
<keyword evidence="3 5" id="KW-1133">Transmembrane helix</keyword>
<feature type="transmembrane region" description="Helical" evidence="5">
    <location>
        <begin position="329"/>
        <end position="348"/>
    </location>
</feature>
<evidence type="ECO:0000256" key="3">
    <source>
        <dbReference type="ARBA" id="ARBA00022989"/>
    </source>
</evidence>
<dbReference type="OrthoDB" id="422206at2759"/>
<feature type="transmembrane region" description="Helical" evidence="5">
    <location>
        <begin position="90"/>
        <end position="112"/>
    </location>
</feature>
<proteinExistence type="predicted"/>
<feature type="transmembrane region" description="Helical" evidence="5">
    <location>
        <begin position="119"/>
        <end position="138"/>
    </location>
</feature>
<keyword evidence="2 5" id="KW-0812">Transmembrane</keyword>
<dbReference type="GO" id="GO:0022857">
    <property type="term" value="F:transmembrane transporter activity"/>
    <property type="evidence" value="ECO:0007669"/>
    <property type="project" value="InterPro"/>
</dbReference>
<dbReference type="Gene3D" id="1.20.1250.20">
    <property type="entry name" value="MFS general substrate transporter like domains"/>
    <property type="match status" value="2"/>
</dbReference>
<feature type="transmembrane region" description="Helical" evidence="5">
    <location>
        <begin position="302"/>
        <end position="322"/>
    </location>
</feature>
<feature type="transmembrane region" description="Helical" evidence="5">
    <location>
        <begin position="183"/>
        <end position="206"/>
    </location>
</feature>
<keyword evidence="7" id="KW-1185">Reference proteome</keyword>
<dbReference type="InterPro" id="IPR049680">
    <property type="entry name" value="FLVCR1-2_SLC49-like"/>
</dbReference>
<accession>A0A1Y1YDR3</accession>
<organism evidence="6 7">
    <name type="scientific">Clohesyomyces aquaticus</name>
    <dbReference type="NCBI Taxonomy" id="1231657"/>
    <lineage>
        <taxon>Eukaryota</taxon>
        <taxon>Fungi</taxon>
        <taxon>Dikarya</taxon>
        <taxon>Ascomycota</taxon>
        <taxon>Pezizomycotina</taxon>
        <taxon>Dothideomycetes</taxon>
        <taxon>Pleosporomycetidae</taxon>
        <taxon>Pleosporales</taxon>
        <taxon>Lindgomycetaceae</taxon>
        <taxon>Clohesyomyces</taxon>
    </lineage>
</organism>
<feature type="transmembrane region" description="Helical" evidence="5">
    <location>
        <begin position="150"/>
        <end position="171"/>
    </location>
</feature>
<feature type="transmembrane region" description="Helical" evidence="5">
    <location>
        <begin position="52"/>
        <end position="70"/>
    </location>
</feature>
<dbReference type="InterPro" id="IPR011701">
    <property type="entry name" value="MFS"/>
</dbReference>
<feature type="transmembrane region" description="Helical" evidence="5">
    <location>
        <begin position="431"/>
        <end position="451"/>
    </location>
</feature>
<dbReference type="EMBL" id="MCFA01000262">
    <property type="protein sequence ID" value="ORX96160.1"/>
    <property type="molecule type" value="Genomic_DNA"/>
</dbReference>
<gene>
    <name evidence="6" type="ORF">BCR34DRAFT_578819</name>
</gene>
<dbReference type="AlphaFoldDB" id="A0A1Y1YDR3"/>
<evidence type="ECO:0000256" key="5">
    <source>
        <dbReference type="SAM" id="Phobius"/>
    </source>
</evidence>
<feature type="transmembrane region" description="Helical" evidence="5">
    <location>
        <begin position="212"/>
        <end position="232"/>
    </location>
</feature>
<sequence length="470" mass="50571">MSAQTGIGAIENASGEPLDKYTSGSDASERSCEQIERVLEGEGEGEVYKRRWFGLFQLVLMNIVISWNWLTYSPFSQVSAEFLRTTETNVNWLSTGFLLAFAVGAPATIWITNRYGPKGAMVVAGMTTTAASWIRFTATQIEYSRFPITLFGQALIGVAQPFVLSTPIRYADMWFPLSGKIAVTALASLANPLGAALSQVVGPVWVEEASQLGDYILFLSIVSSVIGLLAWFTPAAPPGCSPSSTSLIVHTTMCQLKMLCKSVEFWLTFVPFVVLIAAFNSFSSILEQILVPHGFSPTEGGIAGGILIGSGFLCSAVTSPFVDKYDVHLIFLKLLMPLLAASYLAFVWMPSSESVVPTYIVSGLIGAFSFSLLPVGLDFVADVTHPVSVELSSTLFWTGGQVLGGTLLAVIGNLKAGPEASVPFNMDDALIVHAAMAGFAVPFTLVLGLFGRQQAFLNRRMSSWESSREE</sequence>
<dbReference type="InterPro" id="IPR036259">
    <property type="entry name" value="MFS_trans_sf"/>
</dbReference>
<feature type="transmembrane region" description="Helical" evidence="5">
    <location>
        <begin position="360"/>
        <end position="381"/>
    </location>
</feature>
<comment type="caution">
    <text evidence="6">The sequence shown here is derived from an EMBL/GenBank/DDBJ whole genome shotgun (WGS) entry which is preliminary data.</text>
</comment>
<dbReference type="GO" id="GO:0016020">
    <property type="term" value="C:membrane"/>
    <property type="evidence" value="ECO:0007669"/>
    <property type="project" value="UniProtKB-SubCell"/>
</dbReference>
<evidence type="ECO:0000256" key="1">
    <source>
        <dbReference type="ARBA" id="ARBA00004141"/>
    </source>
</evidence>
<evidence type="ECO:0000256" key="2">
    <source>
        <dbReference type="ARBA" id="ARBA00022692"/>
    </source>
</evidence>
<keyword evidence="6" id="KW-0675">Receptor</keyword>
<evidence type="ECO:0000313" key="7">
    <source>
        <dbReference type="Proteomes" id="UP000193144"/>
    </source>
</evidence>
<dbReference type="PANTHER" id="PTHR10924">
    <property type="entry name" value="MAJOR FACILITATOR SUPERFAMILY PROTEIN-RELATED"/>
    <property type="match status" value="1"/>
</dbReference>
<feature type="transmembrane region" description="Helical" evidence="5">
    <location>
        <begin position="393"/>
        <end position="411"/>
    </location>
</feature>
<evidence type="ECO:0000313" key="6">
    <source>
        <dbReference type="EMBL" id="ORX96160.1"/>
    </source>
</evidence>
<dbReference type="SUPFAM" id="SSF103473">
    <property type="entry name" value="MFS general substrate transporter"/>
    <property type="match status" value="1"/>
</dbReference>
<dbReference type="Proteomes" id="UP000193144">
    <property type="component" value="Unassembled WGS sequence"/>
</dbReference>
<comment type="subcellular location">
    <subcellularLocation>
        <location evidence="1">Membrane</location>
        <topology evidence="1">Multi-pass membrane protein</topology>
    </subcellularLocation>
</comment>
<protein>
    <submittedName>
        <fullName evidence="6">Cell surface receptor/MFS transporter</fullName>
    </submittedName>
</protein>